<dbReference type="Proteomes" id="UP000608071">
    <property type="component" value="Unassembled WGS sequence"/>
</dbReference>
<accession>A0ABR8T3E9</accession>
<reference evidence="1 2" key="1">
    <citation type="submission" date="2020-08" db="EMBL/GenBank/DDBJ databases">
        <title>A Genomic Blueprint of the Chicken Gut Microbiome.</title>
        <authorList>
            <person name="Gilroy R."/>
            <person name="Ravi A."/>
            <person name="Getino M."/>
            <person name="Pursley I."/>
            <person name="Horton D.L."/>
            <person name="Alikhan N.-F."/>
            <person name="Baker D."/>
            <person name="Gharbi K."/>
            <person name="Hall N."/>
            <person name="Watson M."/>
            <person name="Adriaenssens E.M."/>
            <person name="Foster-Nyarko E."/>
            <person name="Jarju S."/>
            <person name="Secka A."/>
            <person name="Antonio M."/>
            <person name="Oren A."/>
            <person name="Chaudhuri R."/>
            <person name="La Ragione R.M."/>
            <person name="Hildebrand F."/>
            <person name="Pallen M.J."/>
        </authorList>
    </citation>
    <scope>NUCLEOTIDE SEQUENCE [LARGE SCALE GENOMIC DNA]</scope>
    <source>
        <strain evidence="1 2">Sa2BVA9</strain>
    </source>
</reference>
<proteinExistence type="predicted"/>
<comment type="caution">
    <text evidence="1">The sequence shown here is derived from an EMBL/GenBank/DDBJ whole genome shotgun (WGS) entry which is preliminary data.</text>
</comment>
<name>A0ABR8T3E9_9BACL</name>
<dbReference type="EMBL" id="JACSQL010000011">
    <property type="protein sequence ID" value="MBD7970306.1"/>
    <property type="molecule type" value="Genomic_DNA"/>
</dbReference>
<protein>
    <submittedName>
        <fullName evidence="1">Uncharacterized protein</fullName>
    </submittedName>
</protein>
<dbReference type="RefSeq" id="WP_191803265.1">
    <property type="nucleotide sequence ID" value="NZ_JACSQL010000011.1"/>
</dbReference>
<evidence type="ECO:0000313" key="1">
    <source>
        <dbReference type="EMBL" id="MBD7970306.1"/>
    </source>
</evidence>
<organism evidence="1 2">
    <name type="scientific">Paenibacillus gallinarum</name>
    <dbReference type="NCBI Taxonomy" id="2762232"/>
    <lineage>
        <taxon>Bacteria</taxon>
        <taxon>Bacillati</taxon>
        <taxon>Bacillota</taxon>
        <taxon>Bacilli</taxon>
        <taxon>Bacillales</taxon>
        <taxon>Paenibacillaceae</taxon>
        <taxon>Paenibacillus</taxon>
    </lineage>
</organism>
<gene>
    <name evidence="1" type="ORF">H9647_19760</name>
</gene>
<keyword evidence="2" id="KW-1185">Reference proteome</keyword>
<evidence type="ECO:0000313" key="2">
    <source>
        <dbReference type="Proteomes" id="UP000608071"/>
    </source>
</evidence>
<sequence>MIEAPIASEVPAWLRECFEQTPKPDLLTTSFLSQWGPTLLDAKIEHRKYLDPILRGGPKPTKLAFDEIGATLMNLFSFKRMALPAKRDALGIRIEGQEGIWETTSKRIGEYLTDTQFIYNAMLLITPTHRKHDTSNVTRYIRIHAPEMILPIPPQDIQNECTMSNFWKNFEELYDWDMIPLELLYRTYRQWFINNQTKIQDNTPISPLLFKEKLRLLSSERWVISDRRQMNKI</sequence>